<gene>
    <name evidence="2" type="ORF">EV129_13014</name>
</gene>
<organism evidence="2 3">
    <name type="scientific">Rhizobium azibense</name>
    <dbReference type="NCBI Taxonomy" id="1136135"/>
    <lineage>
        <taxon>Bacteria</taxon>
        <taxon>Pseudomonadati</taxon>
        <taxon>Pseudomonadota</taxon>
        <taxon>Alphaproteobacteria</taxon>
        <taxon>Hyphomicrobiales</taxon>
        <taxon>Rhizobiaceae</taxon>
        <taxon>Rhizobium/Agrobacterium group</taxon>
        <taxon>Rhizobium</taxon>
    </lineage>
</organism>
<protein>
    <submittedName>
        <fullName evidence="2">Uncharacterized protein</fullName>
    </submittedName>
</protein>
<dbReference type="AlphaFoldDB" id="A0A4R3R7T5"/>
<name>A0A4R3R7T5_9HYPH</name>
<feature type="transmembrane region" description="Helical" evidence="1">
    <location>
        <begin position="47"/>
        <end position="69"/>
    </location>
</feature>
<proteinExistence type="predicted"/>
<keyword evidence="1" id="KW-0472">Membrane</keyword>
<dbReference type="Proteomes" id="UP000295507">
    <property type="component" value="Unassembled WGS sequence"/>
</dbReference>
<evidence type="ECO:0000313" key="3">
    <source>
        <dbReference type="Proteomes" id="UP000295507"/>
    </source>
</evidence>
<keyword evidence="1" id="KW-0812">Transmembrane</keyword>
<keyword evidence="1" id="KW-1133">Transmembrane helix</keyword>
<accession>A0A4R3R7T5</accession>
<dbReference type="EMBL" id="SMBK01000030">
    <property type="protein sequence ID" value="TCU31320.1"/>
    <property type="molecule type" value="Genomic_DNA"/>
</dbReference>
<dbReference type="RefSeq" id="WP_165922060.1">
    <property type="nucleotide sequence ID" value="NZ_SMBK01000030.1"/>
</dbReference>
<comment type="caution">
    <text evidence="2">The sequence shown here is derived from an EMBL/GenBank/DDBJ whole genome shotgun (WGS) entry which is preliminary data.</text>
</comment>
<evidence type="ECO:0000256" key="1">
    <source>
        <dbReference type="SAM" id="Phobius"/>
    </source>
</evidence>
<sequence>MAFDQVIVATLVPQWPLLDGEEKPAVVTDVVRSVTMAIAGAPFHVRLAVGAVSIFLSLCIALISAGAGGPSVRALRAERLYRLLQRFPSPVSSVVRLYRSMTLLAFYEQEPVAAKLLSARPVWSQRV</sequence>
<reference evidence="2 3" key="1">
    <citation type="submission" date="2019-03" db="EMBL/GenBank/DDBJ databases">
        <title>Genomic Encyclopedia of Type Strains, Phase IV (KMG-V): Genome sequencing to study the core and pangenomes of soil and plant-associated prokaryotes.</title>
        <authorList>
            <person name="Whitman W."/>
        </authorList>
    </citation>
    <scope>NUCLEOTIDE SEQUENCE [LARGE SCALE GENOMIC DNA]</scope>
    <source>
        <strain evidence="2 3">IE4868</strain>
    </source>
</reference>
<evidence type="ECO:0000313" key="2">
    <source>
        <dbReference type="EMBL" id="TCU31320.1"/>
    </source>
</evidence>